<dbReference type="PROSITE" id="PS50850">
    <property type="entry name" value="MFS"/>
    <property type="match status" value="1"/>
</dbReference>
<evidence type="ECO:0000256" key="5">
    <source>
        <dbReference type="ARBA" id="ARBA00023136"/>
    </source>
</evidence>
<evidence type="ECO:0000256" key="1">
    <source>
        <dbReference type="ARBA" id="ARBA00004141"/>
    </source>
</evidence>
<dbReference type="GO" id="GO:0005886">
    <property type="term" value="C:plasma membrane"/>
    <property type="evidence" value="ECO:0007669"/>
    <property type="project" value="TreeGrafter"/>
</dbReference>
<evidence type="ECO:0000256" key="2">
    <source>
        <dbReference type="ARBA" id="ARBA00022448"/>
    </source>
</evidence>
<feature type="transmembrane region" description="Helical" evidence="7">
    <location>
        <begin position="284"/>
        <end position="304"/>
    </location>
</feature>
<dbReference type="GO" id="GO:0022857">
    <property type="term" value="F:transmembrane transporter activity"/>
    <property type="evidence" value="ECO:0007669"/>
    <property type="project" value="InterPro"/>
</dbReference>
<feature type="transmembrane region" description="Helical" evidence="7">
    <location>
        <begin position="441"/>
        <end position="463"/>
    </location>
</feature>
<keyword evidence="10" id="KW-1185">Reference proteome</keyword>
<feature type="transmembrane region" description="Helical" evidence="7">
    <location>
        <begin position="348"/>
        <end position="366"/>
    </location>
</feature>
<dbReference type="PANTHER" id="PTHR43791">
    <property type="entry name" value="PERMEASE-RELATED"/>
    <property type="match status" value="1"/>
</dbReference>
<dbReference type="Proteomes" id="UP000606974">
    <property type="component" value="Unassembled WGS sequence"/>
</dbReference>
<evidence type="ECO:0000256" key="3">
    <source>
        <dbReference type="ARBA" id="ARBA00022692"/>
    </source>
</evidence>
<evidence type="ECO:0000313" key="9">
    <source>
        <dbReference type="EMBL" id="KAF7514166.1"/>
    </source>
</evidence>
<keyword evidence="4 7" id="KW-1133">Transmembrane helix</keyword>
<feature type="domain" description="Major facilitator superfamily (MFS) profile" evidence="8">
    <location>
        <begin position="54"/>
        <end position="466"/>
    </location>
</feature>
<evidence type="ECO:0000313" key="10">
    <source>
        <dbReference type="Proteomes" id="UP000606974"/>
    </source>
</evidence>
<feature type="transmembrane region" description="Helical" evidence="7">
    <location>
        <begin position="54"/>
        <end position="72"/>
    </location>
</feature>
<proteinExistence type="predicted"/>
<feature type="transmembrane region" description="Helical" evidence="7">
    <location>
        <begin position="213"/>
        <end position="235"/>
    </location>
</feature>
<feature type="transmembrane region" description="Helical" evidence="7">
    <location>
        <begin position="92"/>
        <end position="113"/>
    </location>
</feature>
<keyword evidence="3 7" id="KW-0812">Transmembrane</keyword>
<feature type="region of interest" description="Disordered" evidence="6">
    <location>
        <begin position="1"/>
        <end position="22"/>
    </location>
</feature>
<protein>
    <recommendedName>
        <fullName evidence="8">Major facilitator superfamily (MFS) profile domain-containing protein</fullName>
    </recommendedName>
</protein>
<keyword evidence="2" id="KW-0813">Transport</keyword>
<dbReference type="SUPFAM" id="SSF103473">
    <property type="entry name" value="MFS general substrate transporter"/>
    <property type="match status" value="1"/>
</dbReference>
<organism evidence="9 10">
    <name type="scientific">Endocarpon pusillum</name>
    <dbReference type="NCBI Taxonomy" id="364733"/>
    <lineage>
        <taxon>Eukaryota</taxon>
        <taxon>Fungi</taxon>
        <taxon>Dikarya</taxon>
        <taxon>Ascomycota</taxon>
        <taxon>Pezizomycotina</taxon>
        <taxon>Eurotiomycetes</taxon>
        <taxon>Chaetothyriomycetidae</taxon>
        <taxon>Verrucariales</taxon>
        <taxon>Verrucariaceae</taxon>
        <taxon>Endocarpon</taxon>
    </lineage>
</organism>
<reference evidence="9" key="1">
    <citation type="submission" date="2020-02" db="EMBL/GenBank/DDBJ databases">
        <authorList>
            <person name="Palmer J.M."/>
        </authorList>
    </citation>
    <scope>NUCLEOTIDE SEQUENCE</scope>
    <source>
        <strain evidence="9">EPUS1.4</strain>
        <tissue evidence="9">Thallus</tissue>
    </source>
</reference>
<dbReference type="InterPro" id="IPR036259">
    <property type="entry name" value="MFS_trans_sf"/>
</dbReference>
<dbReference type="Pfam" id="PF07690">
    <property type="entry name" value="MFS_1"/>
    <property type="match status" value="1"/>
</dbReference>
<gene>
    <name evidence="9" type="ORF">GJ744_004491</name>
</gene>
<feature type="transmembrane region" description="Helical" evidence="7">
    <location>
        <begin position="145"/>
        <end position="168"/>
    </location>
</feature>
<dbReference type="PANTHER" id="PTHR43791:SF46">
    <property type="entry name" value="MAJOR FACILITATOR SUPERFAMILY (MFS) PROFILE DOMAIN-CONTAINING PROTEIN-RELATED"/>
    <property type="match status" value="1"/>
</dbReference>
<feature type="transmembrane region" description="Helical" evidence="7">
    <location>
        <begin position="324"/>
        <end position="341"/>
    </location>
</feature>
<accession>A0A8H7EBW8</accession>
<feature type="transmembrane region" description="Helical" evidence="7">
    <location>
        <begin position="378"/>
        <end position="399"/>
    </location>
</feature>
<dbReference type="InterPro" id="IPR011701">
    <property type="entry name" value="MFS"/>
</dbReference>
<comment type="subcellular location">
    <subcellularLocation>
        <location evidence="1">Membrane</location>
        <topology evidence="1">Multi-pass membrane protein</topology>
    </subcellularLocation>
</comment>
<evidence type="ECO:0000256" key="4">
    <source>
        <dbReference type="ARBA" id="ARBA00022989"/>
    </source>
</evidence>
<evidence type="ECO:0000256" key="7">
    <source>
        <dbReference type="SAM" id="Phobius"/>
    </source>
</evidence>
<feature type="transmembrane region" description="Helical" evidence="7">
    <location>
        <begin position="120"/>
        <end position="139"/>
    </location>
</feature>
<evidence type="ECO:0000256" key="6">
    <source>
        <dbReference type="SAM" id="MobiDB-lite"/>
    </source>
</evidence>
<dbReference type="OrthoDB" id="2985014at2759"/>
<comment type="caution">
    <text evidence="9">The sequence shown here is derived from an EMBL/GenBank/DDBJ whole genome shotgun (WGS) entry which is preliminary data.</text>
</comment>
<dbReference type="Gene3D" id="1.20.1250.20">
    <property type="entry name" value="MFS general substrate transporter like domains"/>
    <property type="match status" value="2"/>
</dbReference>
<dbReference type="AlphaFoldDB" id="A0A8H7EBW8"/>
<sequence length="496" mass="56005">MMVTKDRSLSQSSEVLSAEQRQRIPHVESGERVVLCPPHITTERALMRRIDARLLPVLCMLYLMAFLDRVNIGNAAVYGLQRDLRLVGDDFNVALTVFFVPYVLFEIPSNIVLKRLKPHFWLSICMFLFGLVTLLQGFVQSFSGLIATRFFLGLAEAGVFPGCFYLISMWYRRSEAQKRYTLFFGSTQLAGAFGGLLASAIGNMNGLRGYSAWRWIFILEGLLTCVLSFATYFLISDFPEEAKWLTEEERVYIKERLRADQGDSKAERRTTYRDIVEVFKDYKIVLGGLMYFALVVPAYGLAYFSPTIIRTYGYSPISTQLHSVPPFAVAFVFSVLIAFISDKLQHRFVFILIPLALGISGTAILLRVHNNVDAQYGALFLLAMGIYAAMPVIICWFTMNLQGHHARSVGTAWQIGFGNLGGIVAPFAFLSRDAPYYRTGYALLMSMICLAVVSTAAYFLALWRENQRPERIAKEELTRPEHANGANLDGRLRHIL</sequence>
<feature type="transmembrane region" description="Helical" evidence="7">
    <location>
        <begin position="180"/>
        <end position="201"/>
    </location>
</feature>
<dbReference type="InterPro" id="IPR020846">
    <property type="entry name" value="MFS_dom"/>
</dbReference>
<dbReference type="FunFam" id="1.20.1250.20:FF:000034">
    <property type="entry name" value="MFS general substrate transporter"/>
    <property type="match status" value="1"/>
</dbReference>
<dbReference type="FunFam" id="1.20.1250.20:FF:000068">
    <property type="entry name" value="MFS general substrate transporter"/>
    <property type="match status" value="1"/>
</dbReference>
<keyword evidence="5 7" id="KW-0472">Membrane</keyword>
<name>A0A8H7EBW8_9EURO</name>
<feature type="transmembrane region" description="Helical" evidence="7">
    <location>
        <begin position="411"/>
        <end position="429"/>
    </location>
</feature>
<evidence type="ECO:0000259" key="8">
    <source>
        <dbReference type="PROSITE" id="PS50850"/>
    </source>
</evidence>
<dbReference type="EMBL" id="JAACFV010000002">
    <property type="protein sequence ID" value="KAF7514166.1"/>
    <property type="molecule type" value="Genomic_DNA"/>
</dbReference>